<comment type="caution">
    <text evidence="2">The sequence shown here is derived from an EMBL/GenBank/DDBJ whole genome shotgun (WGS) entry which is preliminary data.</text>
</comment>
<dbReference type="InterPro" id="IPR058912">
    <property type="entry name" value="HTH_animal"/>
</dbReference>
<organism evidence="2 3">
    <name type="scientific">Cryptolaemus montrouzieri</name>
    <dbReference type="NCBI Taxonomy" id="559131"/>
    <lineage>
        <taxon>Eukaryota</taxon>
        <taxon>Metazoa</taxon>
        <taxon>Ecdysozoa</taxon>
        <taxon>Arthropoda</taxon>
        <taxon>Hexapoda</taxon>
        <taxon>Insecta</taxon>
        <taxon>Pterygota</taxon>
        <taxon>Neoptera</taxon>
        <taxon>Endopterygota</taxon>
        <taxon>Coleoptera</taxon>
        <taxon>Polyphaga</taxon>
        <taxon>Cucujiformia</taxon>
        <taxon>Coccinelloidea</taxon>
        <taxon>Coccinellidae</taxon>
        <taxon>Scymninae</taxon>
        <taxon>Scymnini</taxon>
        <taxon>Cryptolaemus</taxon>
    </lineage>
</organism>
<feature type="domain" description="Helix-turn-helix" evidence="1">
    <location>
        <begin position="82"/>
        <end position="137"/>
    </location>
</feature>
<sequence>MLLKIKFNVTFFKRFMDGCITCIPNDKINEMTEMFNSYHNKIQFTNEIEKDRTLNFLDMQIKHEQNDSILTNRYQKPTSTRRYLNYKSSVPNRYKKSMINGLVDRAMNLFIQNIEKTMKYIKNMLGKNAYPKTYYKPLIKKRIHQIYNSGEKTKNNGEFK</sequence>
<name>A0ABD2N1X0_9CUCU</name>
<evidence type="ECO:0000259" key="1">
    <source>
        <dbReference type="Pfam" id="PF26215"/>
    </source>
</evidence>
<proteinExistence type="predicted"/>
<protein>
    <recommendedName>
        <fullName evidence="1">Helix-turn-helix domain-containing protein</fullName>
    </recommendedName>
</protein>
<dbReference type="Pfam" id="PF26215">
    <property type="entry name" value="HTH_animal"/>
    <property type="match status" value="1"/>
</dbReference>
<gene>
    <name evidence="2" type="ORF">HHI36_014147</name>
</gene>
<keyword evidence="3" id="KW-1185">Reference proteome</keyword>
<evidence type="ECO:0000313" key="2">
    <source>
        <dbReference type="EMBL" id="KAL3272683.1"/>
    </source>
</evidence>
<evidence type="ECO:0000313" key="3">
    <source>
        <dbReference type="Proteomes" id="UP001516400"/>
    </source>
</evidence>
<dbReference type="AlphaFoldDB" id="A0ABD2N1X0"/>
<dbReference type="EMBL" id="JABFTP020000062">
    <property type="protein sequence ID" value="KAL3272683.1"/>
    <property type="molecule type" value="Genomic_DNA"/>
</dbReference>
<dbReference type="PANTHER" id="PTHR21301">
    <property type="entry name" value="REVERSE TRANSCRIPTASE"/>
    <property type="match status" value="1"/>
</dbReference>
<reference evidence="2 3" key="1">
    <citation type="journal article" date="2021" name="BMC Biol.">
        <title>Horizontally acquired antibacterial genes associated with adaptive radiation of ladybird beetles.</title>
        <authorList>
            <person name="Li H.S."/>
            <person name="Tang X.F."/>
            <person name="Huang Y.H."/>
            <person name="Xu Z.Y."/>
            <person name="Chen M.L."/>
            <person name="Du X.Y."/>
            <person name="Qiu B.Y."/>
            <person name="Chen P.T."/>
            <person name="Zhang W."/>
            <person name="Slipinski A."/>
            <person name="Escalona H.E."/>
            <person name="Waterhouse R.M."/>
            <person name="Zwick A."/>
            <person name="Pang H."/>
        </authorList>
    </citation>
    <scope>NUCLEOTIDE SEQUENCE [LARGE SCALE GENOMIC DNA]</scope>
    <source>
        <strain evidence="2">SYSU2018</strain>
    </source>
</reference>
<dbReference type="PANTHER" id="PTHR21301:SF10">
    <property type="entry name" value="REVERSE TRANSCRIPTASE DOMAIN-CONTAINING PROTEIN"/>
    <property type="match status" value="1"/>
</dbReference>
<dbReference type="Proteomes" id="UP001516400">
    <property type="component" value="Unassembled WGS sequence"/>
</dbReference>
<accession>A0ABD2N1X0</accession>